<dbReference type="AlphaFoldDB" id="A0A1G7TS78"/>
<comment type="catalytic activity">
    <reaction evidence="1">
        <text>L-glutamyl-tRNA(Gln) + L-glutamine + ATP + H2O = L-glutaminyl-tRNA(Gln) + L-glutamate + ADP + phosphate + H(+)</text>
        <dbReference type="Rhea" id="RHEA:17521"/>
        <dbReference type="Rhea" id="RHEA-COMP:9681"/>
        <dbReference type="Rhea" id="RHEA-COMP:9684"/>
        <dbReference type="ChEBI" id="CHEBI:15377"/>
        <dbReference type="ChEBI" id="CHEBI:15378"/>
        <dbReference type="ChEBI" id="CHEBI:29985"/>
        <dbReference type="ChEBI" id="CHEBI:30616"/>
        <dbReference type="ChEBI" id="CHEBI:43474"/>
        <dbReference type="ChEBI" id="CHEBI:58359"/>
        <dbReference type="ChEBI" id="CHEBI:78520"/>
        <dbReference type="ChEBI" id="CHEBI:78521"/>
        <dbReference type="ChEBI" id="CHEBI:456216"/>
    </reaction>
</comment>
<keyword evidence="2" id="KW-0808">Transferase</keyword>
<dbReference type="STRING" id="659014.SAMN04487996_11839"/>
<dbReference type="PANTHER" id="PTHR15004:SF0">
    <property type="entry name" value="GLUTAMYL-TRNA(GLN) AMIDOTRANSFERASE SUBUNIT C, MITOCHONDRIAL"/>
    <property type="match status" value="1"/>
</dbReference>
<comment type="subunit">
    <text evidence="1">Heterotrimer of A, B and C subunits.</text>
</comment>
<evidence type="ECO:0000256" key="1">
    <source>
        <dbReference type="HAMAP-Rule" id="MF_00122"/>
    </source>
</evidence>
<dbReference type="HAMAP" id="MF_00122">
    <property type="entry name" value="GatC"/>
    <property type="match status" value="1"/>
</dbReference>
<dbReference type="OrthoDB" id="9813938at2"/>
<dbReference type="GO" id="GO:0016740">
    <property type="term" value="F:transferase activity"/>
    <property type="evidence" value="ECO:0007669"/>
    <property type="project" value="UniProtKB-KW"/>
</dbReference>
<keyword evidence="3" id="KW-1185">Reference proteome</keyword>
<keyword evidence="1" id="KW-0436">Ligase</keyword>
<dbReference type="InterPro" id="IPR036113">
    <property type="entry name" value="Asp/Glu-ADT_sf_sub_c"/>
</dbReference>
<dbReference type="PANTHER" id="PTHR15004">
    <property type="entry name" value="GLUTAMYL-TRNA(GLN) AMIDOTRANSFERASE SUBUNIT C, MITOCHONDRIAL"/>
    <property type="match status" value="1"/>
</dbReference>
<gene>
    <name evidence="1" type="primary">gatC</name>
    <name evidence="2" type="ORF">SAMN04487996_11839</name>
</gene>
<keyword evidence="1" id="KW-0547">Nucleotide-binding</keyword>
<organism evidence="2 3">
    <name type="scientific">Dyadobacter soli</name>
    <dbReference type="NCBI Taxonomy" id="659014"/>
    <lineage>
        <taxon>Bacteria</taxon>
        <taxon>Pseudomonadati</taxon>
        <taxon>Bacteroidota</taxon>
        <taxon>Cytophagia</taxon>
        <taxon>Cytophagales</taxon>
        <taxon>Spirosomataceae</taxon>
        <taxon>Dyadobacter</taxon>
    </lineage>
</organism>
<dbReference type="Pfam" id="PF02686">
    <property type="entry name" value="GatC"/>
    <property type="match status" value="1"/>
</dbReference>
<keyword evidence="1" id="KW-0648">Protein biosynthesis</keyword>
<protein>
    <recommendedName>
        <fullName evidence="1">Aspartyl/glutamyl-tRNA(Asn/Gln) amidotransferase subunit C</fullName>
        <shortName evidence="1">Asp/Glu-ADT subunit C</shortName>
        <ecNumber evidence="1">6.3.5.-</ecNumber>
    </recommendedName>
</protein>
<reference evidence="3" key="1">
    <citation type="submission" date="2016-10" db="EMBL/GenBank/DDBJ databases">
        <authorList>
            <person name="Varghese N."/>
            <person name="Submissions S."/>
        </authorList>
    </citation>
    <scope>NUCLEOTIDE SEQUENCE [LARGE SCALE GENOMIC DNA]</scope>
    <source>
        <strain evidence="3">DSM 25329</strain>
    </source>
</reference>
<proteinExistence type="inferred from homology"/>
<name>A0A1G7TS78_9BACT</name>
<dbReference type="GO" id="GO:0050566">
    <property type="term" value="F:asparaginyl-tRNA synthase (glutamine-hydrolyzing) activity"/>
    <property type="evidence" value="ECO:0007669"/>
    <property type="project" value="RHEA"/>
</dbReference>
<dbReference type="GO" id="GO:0006450">
    <property type="term" value="P:regulation of translational fidelity"/>
    <property type="evidence" value="ECO:0007669"/>
    <property type="project" value="InterPro"/>
</dbReference>
<dbReference type="GO" id="GO:0005524">
    <property type="term" value="F:ATP binding"/>
    <property type="evidence" value="ECO:0007669"/>
    <property type="project" value="UniProtKB-KW"/>
</dbReference>
<comment type="catalytic activity">
    <reaction evidence="1">
        <text>L-aspartyl-tRNA(Asn) + L-glutamine + ATP + H2O = L-asparaginyl-tRNA(Asn) + L-glutamate + ADP + phosphate + 2 H(+)</text>
        <dbReference type="Rhea" id="RHEA:14513"/>
        <dbReference type="Rhea" id="RHEA-COMP:9674"/>
        <dbReference type="Rhea" id="RHEA-COMP:9677"/>
        <dbReference type="ChEBI" id="CHEBI:15377"/>
        <dbReference type="ChEBI" id="CHEBI:15378"/>
        <dbReference type="ChEBI" id="CHEBI:29985"/>
        <dbReference type="ChEBI" id="CHEBI:30616"/>
        <dbReference type="ChEBI" id="CHEBI:43474"/>
        <dbReference type="ChEBI" id="CHEBI:58359"/>
        <dbReference type="ChEBI" id="CHEBI:78515"/>
        <dbReference type="ChEBI" id="CHEBI:78516"/>
        <dbReference type="ChEBI" id="CHEBI:456216"/>
    </reaction>
</comment>
<dbReference type="RefSeq" id="WP_090156047.1">
    <property type="nucleotide sequence ID" value="NZ_FNAN01000018.1"/>
</dbReference>
<dbReference type="SUPFAM" id="SSF141000">
    <property type="entry name" value="Glu-tRNAGln amidotransferase C subunit"/>
    <property type="match status" value="1"/>
</dbReference>
<dbReference type="GO" id="GO:0070681">
    <property type="term" value="P:glutaminyl-tRNAGln biosynthesis via transamidation"/>
    <property type="evidence" value="ECO:0007669"/>
    <property type="project" value="TreeGrafter"/>
</dbReference>
<dbReference type="Gene3D" id="1.10.20.60">
    <property type="entry name" value="Glu-tRNAGln amidotransferase C subunit, N-terminal domain"/>
    <property type="match status" value="1"/>
</dbReference>
<sequence length="95" mass="10848">MKIDQESLKKIAHLARLEIRPGEEAALLQSMDSVLTWMDQLNEINTQGVEPLTHVLDEENNWREDKGANTLTREEALFNAPSKNSTYIMVPKVIE</sequence>
<evidence type="ECO:0000313" key="3">
    <source>
        <dbReference type="Proteomes" id="UP000198748"/>
    </source>
</evidence>
<evidence type="ECO:0000313" key="2">
    <source>
        <dbReference type="EMBL" id="SDG38176.1"/>
    </source>
</evidence>
<comment type="function">
    <text evidence="1">Allows the formation of correctly charged Asn-tRNA(Asn) or Gln-tRNA(Gln) through the transamidation of misacylated Asp-tRNA(Asn) or Glu-tRNA(Gln) in organisms which lack either or both of asparaginyl-tRNA or glutaminyl-tRNA synthetases. The reaction takes place in the presence of glutamine and ATP through an activated phospho-Asp-tRNA(Asn) or phospho-Glu-tRNA(Gln).</text>
</comment>
<dbReference type="GO" id="GO:0006412">
    <property type="term" value="P:translation"/>
    <property type="evidence" value="ECO:0007669"/>
    <property type="project" value="UniProtKB-UniRule"/>
</dbReference>
<dbReference type="EMBL" id="FNAN01000018">
    <property type="protein sequence ID" value="SDG38176.1"/>
    <property type="molecule type" value="Genomic_DNA"/>
</dbReference>
<keyword evidence="1" id="KW-0067">ATP-binding</keyword>
<dbReference type="Proteomes" id="UP000198748">
    <property type="component" value="Unassembled WGS sequence"/>
</dbReference>
<dbReference type="GO" id="GO:0050567">
    <property type="term" value="F:glutaminyl-tRNA synthase (glutamine-hydrolyzing) activity"/>
    <property type="evidence" value="ECO:0007669"/>
    <property type="project" value="UniProtKB-UniRule"/>
</dbReference>
<comment type="similarity">
    <text evidence="1">Belongs to the GatC family.</text>
</comment>
<accession>A0A1G7TS78</accession>
<dbReference type="InterPro" id="IPR003837">
    <property type="entry name" value="GatC"/>
</dbReference>
<dbReference type="NCBIfam" id="TIGR00135">
    <property type="entry name" value="gatC"/>
    <property type="match status" value="1"/>
</dbReference>
<dbReference type="EC" id="6.3.5.-" evidence="1"/>